<evidence type="ECO:0000256" key="1">
    <source>
        <dbReference type="SAM" id="MobiDB-lite"/>
    </source>
</evidence>
<organism evidence="2 3">
    <name type="scientific">Ceratopteris richardii</name>
    <name type="common">Triangle waterfern</name>
    <dbReference type="NCBI Taxonomy" id="49495"/>
    <lineage>
        <taxon>Eukaryota</taxon>
        <taxon>Viridiplantae</taxon>
        <taxon>Streptophyta</taxon>
        <taxon>Embryophyta</taxon>
        <taxon>Tracheophyta</taxon>
        <taxon>Polypodiopsida</taxon>
        <taxon>Polypodiidae</taxon>
        <taxon>Polypodiales</taxon>
        <taxon>Pteridineae</taxon>
        <taxon>Pteridaceae</taxon>
        <taxon>Parkerioideae</taxon>
        <taxon>Ceratopteris</taxon>
    </lineage>
</organism>
<dbReference type="AlphaFoldDB" id="A0A8T2SRM9"/>
<keyword evidence="3" id="KW-1185">Reference proteome</keyword>
<accession>A0A8T2SRM9</accession>
<sequence>MPPSRAKQRKSSTFPRGEKDIDIEAAALMNALCKPWELGGHPHDFYVAHRSARITDSTQYYERDTASIKRHERMVAEKMVWNRQRAIREEMLQLLTRLHSIERQRRHFNAVRVKSHEDKYNTSTPKSLQAARPVNEHDVNANLQILSSSFVNDRVLPKFNDIYPPDRPSSVASHSLSPILQNSDAPKHSFMSPLAVSEKKAVEDLDAFEAQLAVPVSNKQKQGAPGSAVSFGKGKRK</sequence>
<dbReference type="OrthoDB" id="1907804at2759"/>
<evidence type="ECO:0000313" key="3">
    <source>
        <dbReference type="Proteomes" id="UP000825935"/>
    </source>
</evidence>
<evidence type="ECO:0000313" key="2">
    <source>
        <dbReference type="EMBL" id="KAH7372428.1"/>
    </source>
</evidence>
<reference evidence="2" key="1">
    <citation type="submission" date="2021-08" db="EMBL/GenBank/DDBJ databases">
        <title>WGS assembly of Ceratopteris richardii.</title>
        <authorList>
            <person name="Marchant D.B."/>
            <person name="Chen G."/>
            <person name="Jenkins J."/>
            <person name="Shu S."/>
            <person name="Leebens-Mack J."/>
            <person name="Grimwood J."/>
            <person name="Schmutz J."/>
            <person name="Soltis P."/>
            <person name="Soltis D."/>
            <person name="Chen Z.-H."/>
        </authorList>
    </citation>
    <scope>NUCLEOTIDE SEQUENCE</scope>
    <source>
        <strain evidence="2">Whitten #5841</strain>
        <tissue evidence="2">Leaf</tissue>
    </source>
</reference>
<dbReference type="EMBL" id="CM035422">
    <property type="protein sequence ID" value="KAH7372428.1"/>
    <property type="molecule type" value="Genomic_DNA"/>
</dbReference>
<name>A0A8T2SRM9_CERRI</name>
<proteinExistence type="predicted"/>
<dbReference type="Proteomes" id="UP000825935">
    <property type="component" value="Chromosome 17"/>
</dbReference>
<dbReference type="OMA" id="HKMESSY"/>
<comment type="caution">
    <text evidence="2">The sequence shown here is derived from an EMBL/GenBank/DDBJ whole genome shotgun (WGS) entry which is preliminary data.</text>
</comment>
<protein>
    <submittedName>
        <fullName evidence="2">Uncharacterized protein</fullName>
    </submittedName>
</protein>
<gene>
    <name evidence="2" type="ORF">KP509_17G003700</name>
</gene>
<feature type="region of interest" description="Disordered" evidence="1">
    <location>
        <begin position="215"/>
        <end position="237"/>
    </location>
</feature>